<organism evidence="4">
    <name type="scientific">Zea mays</name>
    <name type="common">Maize</name>
    <dbReference type="NCBI Taxonomy" id="4577"/>
    <lineage>
        <taxon>Eukaryota</taxon>
        <taxon>Viridiplantae</taxon>
        <taxon>Streptophyta</taxon>
        <taxon>Embryophyta</taxon>
        <taxon>Tracheophyta</taxon>
        <taxon>Spermatophyta</taxon>
        <taxon>Magnoliopsida</taxon>
        <taxon>Liliopsida</taxon>
        <taxon>Poales</taxon>
        <taxon>Poaceae</taxon>
        <taxon>PACMAD clade</taxon>
        <taxon>Panicoideae</taxon>
        <taxon>Andropogonodae</taxon>
        <taxon>Andropogoneae</taxon>
        <taxon>Tripsacinae</taxon>
        <taxon>Zea</taxon>
    </lineage>
</organism>
<reference evidence="4" key="1">
    <citation type="journal article" date="2009" name="PLoS Genet.">
        <title>Sequencing, mapping, and analysis of 27,455 maize full-length cDNAs.</title>
        <authorList>
            <person name="Soderlund C."/>
            <person name="Descour A."/>
            <person name="Kudrna D."/>
            <person name="Bomhoff M."/>
            <person name="Boyd L."/>
            <person name="Currie J."/>
            <person name="Angelova A."/>
            <person name="Collura K."/>
            <person name="Wissotski M."/>
            <person name="Ashley E."/>
            <person name="Morrow D."/>
            <person name="Fernandes J."/>
            <person name="Walbot V."/>
            <person name="Yu Y."/>
        </authorList>
    </citation>
    <scope>NUCLEOTIDE SEQUENCE</scope>
    <source>
        <strain evidence="4">B73</strain>
    </source>
</reference>
<evidence type="ECO:0000256" key="3">
    <source>
        <dbReference type="ARBA" id="ARBA00023315"/>
    </source>
</evidence>
<keyword evidence="2" id="KW-0808">Transferase</keyword>
<comment type="similarity">
    <text evidence="1">Belongs to the plant acyltransferase family.</text>
</comment>
<proteinExistence type="evidence at transcript level"/>
<protein>
    <submittedName>
        <fullName evidence="4">Uncharacterized protein</fullName>
    </submittedName>
</protein>
<sequence length="148" mass="15963">MAVVEVVTSELVAPSEPTPRRPLWLSNLDLAARNGYTPTIYFFRRPQDSSDGRLRADSCFSTHALRAALAAALVRFYPFAGRLRAAGRGGRAEIDCNAAGALLVVARSAAALEDFLHDFAPSKAMNDTFVPTYDSAGPDAPLLLLQVR</sequence>
<dbReference type="HOGENOM" id="CLU_014546_9_3_1"/>
<dbReference type="PANTHER" id="PTHR31642:SF23">
    <property type="entry name" value="SPERMIDINE HYDROXYCINNAMOYL TRANSFERASE"/>
    <property type="match status" value="1"/>
</dbReference>
<evidence type="ECO:0000313" key="4">
    <source>
        <dbReference type="EMBL" id="ACR35965.1"/>
    </source>
</evidence>
<dbReference type="GO" id="GO:0016747">
    <property type="term" value="F:acyltransferase activity, transferring groups other than amino-acyl groups"/>
    <property type="evidence" value="ECO:0007669"/>
    <property type="project" value="UniProtKB-ARBA"/>
</dbReference>
<evidence type="ECO:0000256" key="2">
    <source>
        <dbReference type="ARBA" id="ARBA00022679"/>
    </source>
</evidence>
<keyword evidence="3" id="KW-0012">Acyltransferase</keyword>
<dbReference type="Gene3D" id="3.30.559.10">
    <property type="entry name" value="Chloramphenicol acetyltransferase-like domain"/>
    <property type="match status" value="1"/>
</dbReference>
<accession>C4J465</accession>
<evidence type="ECO:0000256" key="1">
    <source>
        <dbReference type="ARBA" id="ARBA00009861"/>
    </source>
</evidence>
<dbReference type="PANTHER" id="PTHR31642">
    <property type="entry name" value="TRICHOTHECENE 3-O-ACETYLTRANSFERASE"/>
    <property type="match status" value="1"/>
</dbReference>
<dbReference type="Pfam" id="PF02458">
    <property type="entry name" value="Transferase"/>
    <property type="match status" value="1"/>
</dbReference>
<name>C4J465_MAIZE</name>
<dbReference type="AlphaFoldDB" id="C4J465"/>
<dbReference type="InterPro" id="IPR023213">
    <property type="entry name" value="CAT-like_dom_sf"/>
</dbReference>
<dbReference type="InterPro" id="IPR050317">
    <property type="entry name" value="Plant_Fungal_Acyltransferase"/>
</dbReference>
<dbReference type="EMBL" id="BT085612">
    <property type="protein sequence ID" value="ACR35965.1"/>
    <property type="molecule type" value="mRNA"/>
</dbReference>